<dbReference type="AlphaFoldDB" id="A0A195FFY3"/>
<gene>
    <name evidence="2" type="ORF">ALC56_06343</name>
</gene>
<accession>A0A195FFY3</accession>
<evidence type="ECO:0000256" key="1">
    <source>
        <dbReference type="SAM" id="MobiDB-lite"/>
    </source>
</evidence>
<reference evidence="2 3" key="1">
    <citation type="submission" date="2016-03" db="EMBL/GenBank/DDBJ databases">
        <title>Trachymyrmex septentrionalis WGS genome.</title>
        <authorList>
            <person name="Nygaard S."/>
            <person name="Hu H."/>
            <person name="Boomsma J."/>
            <person name="Zhang G."/>
        </authorList>
    </citation>
    <scope>NUCLEOTIDE SEQUENCE [LARGE SCALE GENOMIC DNA]</scope>
    <source>
        <strain evidence="2">Tsep2-gDNA-1</strain>
        <tissue evidence="2">Whole body</tissue>
    </source>
</reference>
<feature type="compositionally biased region" description="Polar residues" evidence="1">
    <location>
        <begin position="200"/>
        <end position="221"/>
    </location>
</feature>
<feature type="region of interest" description="Disordered" evidence="1">
    <location>
        <begin position="198"/>
        <end position="221"/>
    </location>
</feature>
<sequence>MIQKQENWVPYELKPRNVERRFFTCEMLLARHKRKAEKRTLPMYRDKCKIMYTDLLLVEKYSPLGDIPIEKDGEQASFLAAQTARRQNTTDIAGSLIAKSTIVSSLAAFTSIMQRQHGEMIKELRRMSQQMLEHQRDFTSKWESRWAGTSPRAMNLGTAKLGAPMSVNGRGTASLSIVSLPPANAVSLLVQQILEFGGNNEKNGSNMDPKSGSSSPNLQSK</sequence>
<proteinExistence type="predicted"/>
<keyword evidence="3" id="KW-1185">Reference proteome</keyword>
<evidence type="ECO:0000313" key="3">
    <source>
        <dbReference type="Proteomes" id="UP000078541"/>
    </source>
</evidence>
<dbReference type="Proteomes" id="UP000078541">
    <property type="component" value="Unassembled WGS sequence"/>
</dbReference>
<organism evidence="2 3">
    <name type="scientific">Trachymyrmex septentrionalis</name>
    <dbReference type="NCBI Taxonomy" id="34720"/>
    <lineage>
        <taxon>Eukaryota</taxon>
        <taxon>Metazoa</taxon>
        <taxon>Ecdysozoa</taxon>
        <taxon>Arthropoda</taxon>
        <taxon>Hexapoda</taxon>
        <taxon>Insecta</taxon>
        <taxon>Pterygota</taxon>
        <taxon>Neoptera</taxon>
        <taxon>Endopterygota</taxon>
        <taxon>Hymenoptera</taxon>
        <taxon>Apocrita</taxon>
        <taxon>Aculeata</taxon>
        <taxon>Formicoidea</taxon>
        <taxon>Formicidae</taxon>
        <taxon>Myrmicinae</taxon>
        <taxon>Trachymyrmex</taxon>
    </lineage>
</organism>
<protein>
    <submittedName>
        <fullName evidence="2">Uncharacterized protein</fullName>
    </submittedName>
</protein>
<dbReference type="EMBL" id="KQ981617">
    <property type="protein sequence ID" value="KYN39266.1"/>
    <property type="molecule type" value="Genomic_DNA"/>
</dbReference>
<dbReference type="STRING" id="34720.A0A195FFY3"/>
<name>A0A195FFY3_9HYME</name>
<evidence type="ECO:0000313" key="2">
    <source>
        <dbReference type="EMBL" id="KYN39266.1"/>
    </source>
</evidence>